<dbReference type="EMBL" id="JAYMYS010000006">
    <property type="protein sequence ID" value="KAK7390449.1"/>
    <property type="molecule type" value="Genomic_DNA"/>
</dbReference>
<evidence type="ECO:0000256" key="1">
    <source>
        <dbReference type="ARBA" id="ARBA00022603"/>
    </source>
</evidence>
<dbReference type="GO" id="GO:0008168">
    <property type="term" value="F:methyltransferase activity"/>
    <property type="evidence" value="ECO:0007669"/>
    <property type="project" value="UniProtKB-KW"/>
</dbReference>
<dbReference type="GO" id="GO:0032259">
    <property type="term" value="P:methylation"/>
    <property type="evidence" value="ECO:0007669"/>
    <property type="project" value="UniProtKB-KW"/>
</dbReference>
<dbReference type="InterPro" id="IPR029063">
    <property type="entry name" value="SAM-dependent_MTases_sf"/>
</dbReference>
<evidence type="ECO:0000256" key="2">
    <source>
        <dbReference type="ARBA" id="ARBA00022679"/>
    </source>
</evidence>
<keyword evidence="6" id="KW-1185">Reference proteome</keyword>
<dbReference type="GO" id="GO:0046872">
    <property type="term" value="F:metal ion binding"/>
    <property type="evidence" value="ECO:0007669"/>
    <property type="project" value="UniProtKB-KW"/>
</dbReference>
<dbReference type="Pfam" id="PF03492">
    <property type="entry name" value="Methyltransf_7"/>
    <property type="match status" value="1"/>
</dbReference>
<comment type="caution">
    <text evidence="5">The sequence shown here is derived from an EMBL/GenBank/DDBJ whole genome shotgun (WGS) entry which is preliminary data.</text>
</comment>
<dbReference type="Gene3D" id="3.40.50.150">
    <property type="entry name" value="Vaccinia Virus protein VP39"/>
    <property type="match status" value="1"/>
</dbReference>
<protein>
    <recommendedName>
        <fullName evidence="7">Jasmonate O-methyltransferase</fullName>
    </recommendedName>
</protein>
<dbReference type="Proteomes" id="UP001386955">
    <property type="component" value="Unassembled WGS sequence"/>
</dbReference>
<keyword evidence="2" id="KW-0808">Transferase</keyword>
<evidence type="ECO:0000313" key="6">
    <source>
        <dbReference type="Proteomes" id="UP001386955"/>
    </source>
</evidence>
<accession>A0AAN9XG30</accession>
<evidence type="ECO:0008006" key="7">
    <source>
        <dbReference type="Google" id="ProtNLM"/>
    </source>
</evidence>
<gene>
    <name evidence="5" type="ORF">VNO78_25754</name>
</gene>
<reference evidence="5 6" key="1">
    <citation type="submission" date="2024-01" db="EMBL/GenBank/DDBJ databases">
        <title>The genomes of 5 underutilized Papilionoideae crops provide insights into root nodulation and disease resistanc.</title>
        <authorList>
            <person name="Jiang F."/>
        </authorList>
    </citation>
    <scope>NUCLEOTIDE SEQUENCE [LARGE SCALE GENOMIC DNA]</scope>
    <source>
        <strain evidence="5">DUOXIRENSHENG_FW03</strain>
        <tissue evidence="5">Leaves</tissue>
    </source>
</reference>
<dbReference type="SUPFAM" id="SSF53335">
    <property type="entry name" value="S-adenosyl-L-methionine-dependent methyltransferases"/>
    <property type="match status" value="1"/>
</dbReference>
<organism evidence="5 6">
    <name type="scientific">Psophocarpus tetragonolobus</name>
    <name type="common">Winged bean</name>
    <name type="synonym">Dolichos tetragonolobus</name>
    <dbReference type="NCBI Taxonomy" id="3891"/>
    <lineage>
        <taxon>Eukaryota</taxon>
        <taxon>Viridiplantae</taxon>
        <taxon>Streptophyta</taxon>
        <taxon>Embryophyta</taxon>
        <taxon>Tracheophyta</taxon>
        <taxon>Spermatophyta</taxon>
        <taxon>Magnoliopsida</taxon>
        <taxon>eudicotyledons</taxon>
        <taxon>Gunneridae</taxon>
        <taxon>Pentapetalae</taxon>
        <taxon>rosids</taxon>
        <taxon>fabids</taxon>
        <taxon>Fabales</taxon>
        <taxon>Fabaceae</taxon>
        <taxon>Papilionoideae</taxon>
        <taxon>50 kb inversion clade</taxon>
        <taxon>NPAAA clade</taxon>
        <taxon>indigoferoid/millettioid clade</taxon>
        <taxon>Phaseoleae</taxon>
        <taxon>Psophocarpus</taxon>
    </lineage>
</organism>
<dbReference type="InterPro" id="IPR005299">
    <property type="entry name" value="MeTrfase_7"/>
</dbReference>
<name>A0AAN9XG30_PSOTE</name>
<keyword evidence="3" id="KW-0479">Metal-binding</keyword>
<dbReference type="AlphaFoldDB" id="A0AAN9XG30"/>
<dbReference type="PANTHER" id="PTHR31009">
    <property type="entry name" value="S-ADENOSYL-L-METHIONINE:CARBOXYL METHYLTRANSFERASE FAMILY PROTEIN"/>
    <property type="match status" value="1"/>
</dbReference>
<evidence type="ECO:0000256" key="3">
    <source>
        <dbReference type="ARBA" id="ARBA00022723"/>
    </source>
</evidence>
<sequence>MALKDMVLQGLVEEAKLNSFNVPIYGPTMEEVRQIIEIEGSFTLQTLETFEMGWDFELEENVSDSVVDSKIRGEFIAKYIRSVYEPLLTAEFGNYIMDELFSRFAKKVSQLLEVDRLEYTNLVVSMKKT</sequence>
<keyword evidence="1" id="KW-0489">Methyltransferase</keyword>
<evidence type="ECO:0000256" key="4">
    <source>
        <dbReference type="ARBA" id="ARBA00022842"/>
    </source>
</evidence>
<dbReference type="Gene3D" id="1.10.1200.270">
    <property type="entry name" value="Methyltransferase, alpha-helical capping domain"/>
    <property type="match status" value="1"/>
</dbReference>
<keyword evidence="4" id="KW-0460">Magnesium</keyword>
<proteinExistence type="predicted"/>
<dbReference type="InterPro" id="IPR042086">
    <property type="entry name" value="MeTrfase_capping"/>
</dbReference>
<evidence type="ECO:0000313" key="5">
    <source>
        <dbReference type="EMBL" id="KAK7390449.1"/>
    </source>
</evidence>